<keyword evidence="5" id="KW-1185">Reference proteome</keyword>
<name>A0A9N9SS66_DIABA</name>
<organism evidence="4 5">
    <name type="scientific">Diabrotica balteata</name>
    <name type="common">Banded cucumber beetle</name>
    <dbReference type="NCBI Taxonomy" id="107213"/>
    <lineage>
        <taxon>Eukaryota</taxon>
        <taxon>Metazoa</taxon>
        <taxon>Ecdysozoa</taxon>
        <taxon>Arthropoda</taxon>
        <taxon>Hexapoda</taxon>
        <taxon>Insecta</taxon>
        <taxon>Pterygota</taxon>
        <taxon>Neoptera</taxon>
        <taxon>Endopterygota</taxon>
        <taxon>Coleoptera</taxon>
        <taxon>Polyphaga</taxon>
        <taxon>Cucujiformia</taxon>
        <taxon>Chrysomeloidea</taxon>
        <taxon>Chrysomelidae</taxon>
        <taxon>Galerucinae</taxon>
        <taxon>Diabroticina</taxon>
        <taxon>Diabroticites</taxon>
        <taxon>Diabrotica</taxon>
    </lineage>
</organism>
<dbReference type="Proteomes" id="UP001153709">
    <property type="component" value="Chromosome 2"/>
</dbReference>
<keyword evidence="2" id="KW-1133">Transmembrane helix</keyword>
<protein>
    <submittedName>
        <fullName evidence="4">Uncharacterized protein</fullName>
    </submittedName>
</protein>
<gene>
    <name evidence="4" type="ORF">DIABBA_LOCUS3468</name>
</gene>
<sequence length="516" mass="58121">MIRKTVIVVILNIILQVSGRNYDIELTQDGPIIKGGTIHFTAVISSDGQPVQDNLKFEWLDNGIPQHSREIEEVTNSTDTWTVTYTAGVYPAGIYTAQVVVKTCKFVFYCPELGSARINFVITENLNGDFLLMQGNASLPNNFVSTKKEVIHTVKLKQSDADFIKTAPTIRTYWFVDCVYYGITNEFDFAHIYPDPYQNHTVEALVMADFTPLPTTTTTPPTTTTKTTTTTTTTPKPSTTVSTTTKPTTTTTTLKPTAITTTSNKPKVRRHITDPTIKPQSNIKIFVNNTLVPYNVSFPYVCNSSYVATDPKTFYGYFYKKFEAKDPLTNITVTGNNWLQTGDMLSLKVQCYGSKNFDFCVKYVKGEYNVTGNETCKYYNTLETCEFPVMRYLNVPKTTILIIVKNDLNKIVQPVTVNIYSVKKQGQLSVIVVPVAFSLAAVVLIVFGVAYYFQNRSRFIVEVADFNFGRQYSDMEYKTFRERLRDSITNAFTRTPTPSSSEVPVWPPGRKYGSMT</sequence>
<evidence type="ECO:0000313" key="5">
    <source>
        <dbReference type="Proteomes" id="UP001153709"/>
    </source>
</evidence>
<evidence type="ECO:0000256" key="1">
    <source>
        <dbReference type="SAM" id="MobiDB-lite"/>
    </source>
</evidence>
<accession>A0A9N9SS66</accession>
<proteinExistence type="predicted"/>
<feature type="signal peptide" evidence="3">
    <location>
        <begin position="1"/>
        <end position="19"/>
    </location>
</feature>
<dbReference type="OrthoDB" id="6381995at2759"/>
<dbReference type="PANTHER" id="PTHR11861:SF8">
    <property type="entry name" value="PKD DOMAIN-CONTAINING PROTEIN"/>
    <property type="match status" value="1"/>
</dbReference>
<evidence type="ECO:0000256" key="2">
    <source>
        <dbReference type="SAM" id="Phobius"/>
    </source>
</evidence>
<dbReference type="GO" id="GO:0005886">
    <property type="term" value="C:plasma membrane"/>
    <property type="evidence" value="ECO:0007669"/>
    <property type="project" value="TreeGrafter"/>
</dbReference>
<dbReference type="InterPro" id="IPR045219">
    <property type="entry name" value="PKAT"/>
</dbReference>
<evidence type="ECO:0000256" key="3">
    <source>
        <dbReference type="SAM" id="SignalP"/>
    </source>
</evidence>
<keyword evidence="3" id="KW-0732">Signal</keyword>
<keyword evidence="2" id="KW-0812">Transmembrane</keyword>
<keyword evidence="2" id="KW-0472">Membrane</keyword>
<feature type="region of interest" description="Disordered" evidence="1">
    <location>
        <begin position="495"/>
        <end position="516"/>
    </location>
</feature>
<dbReference type="EMBL" id="OU898277">
    <property type="protein sequence ID" value="CAG9829698.1"/>
    <property type="molecule type" value="Genomic_DNA"/>
</dbReference>
<feature type="transmembrane region" description="Helical" evidence="2">
    <location>
        <begin position="428"/>
        <end position="453"/>
    </location>
</feature>
<dbReference type="PANTHER" id="PTHR11861">
    <property type="entry name" value="MELANOCYTE PROTEIN PMEL 17-RELATED"/>
    <property type="match status" value="1"/>
</dbReference>
<feature type="chain" id="PRO_5040513109" evidence="3">
    <location>
        <begin position="20"/>
        <end position="516"/>
    </location>
</feature>
<evidence type="ECO:0000313" key="4">
    <source>
        <dbReference type="EMBL" id="CAG9829698.1"/>
    </source>
</evidence>
<feature type="region of interest" description="Disordered" evidence="1">
    <location>
        <begin position="213"/>
        <end position="252"/>
    </location>
</feature>
<dbReference type="AlphaFoldDB" id="A0A9N9SS66"/>
<reference evidence="4" key="1">
    <citation type="submission" date="2022-01" db="EMBL/GenBank/DDBJ databases">
        <authorList>
            <person name="King R."/>
        </authorList>
    </citation>
    <scope>NUCLEOTIDE SEQUENCE</scope>
</reference>